<organism evidence="1 2">
    <name type="scientific">Liparis tanakae</name>
    <name type="common">Tanaka's snailfish</name>
    <dbReference type="NCBI Taxonomy" id="230148"/>
    <lineage>
        <taxon>Eukaryota</taxon>
        <taxon>Metazoa</taxon>
        <taxon>Chordata</taxon>
        <taxon>Craniata</taxon>
        <taxon>Vertebrata</taxon>
        <taxon>Euteleostomi</taxon>
        <taxon>Actinopterygii</taxon>
        <taxon>Neopterygii</taxon>
        <taxon>Teleostei</taxon>
        <taxon>Neoteleostei</taxon>
        <taxon>Acanthomorphata</taxon>
        <taxon>Eupercaria</taxon>
        <taxon>Perciformes</taxon>
        <taxon>Cottioidei</taxon>
        <taxon>Cottales</taxon>
        <taxon>Liparidae</taxon>
        <taxon>Liparis</taxon>
    </lineage>
</organism>
<accession>A0A4Z2GJ06</accession>
<gene>
    <name evidence="1" type="ORF">EYF80_036346</name>
</gene>
<keyword evidence="2" id="KW-1185">Reference proteome</keyword>
<comment type="caution">
    <text evidence="1">The sequence shown here is derived from an EMBL/GenBank/DDBJ whole genome shotgun (WGS) entry which is preliminary data.</text>
</comment>
<sequence>MQADTNGADVKCVYGSADPAAGGASMNSPRTMTLVMSAAHQLMTNITTQHRTAPASDTHML</sequence>
<reference evidence="1 2" key="1">
    <citation type="submission" date="2019-03" db="EMBL/GenBank/DDBJ databases">
        <title>First draft genome of Liparis tanakae, snailfish: a comprehensive survey of snailfish specific genes.</title>
        <authorList>
            <person name="Kim W."/>
            <person name="Song I."/>
            <person name="Jeong J.-H."/>
            <person name="Kim D."/>
            <person name="Kim S."/>
            <person name="Ryu S."/>
            <person name="Song J.Y."/>
            <person name="Lee S.K."/>
        </authorList>
    </citation>
    <scope>NUCLEOTIDE SEQUENCE [LARGE SCALE GENOMIC DNA]</scope>
    <source>
        <tissue evidence="1">Muscle</tissue>
    </source>
</reference>
<evidence type="ECO:0000313" key="1">
    <source>
        <dbReference type="EMBL" id="TNN53436.1"/>
    </source>
</evidence>
<dbReference type="AlphaFoldDB" id="A0A4Z2GJ06"/>
<protein>
    <submittedName>
        <fullName evidence="1">Uncharacterized protein</fullName>
    </submittedName>
</protein>
<proteinExistence type="predicted"/>
<dbReference type="Proteomes" id="UP000314294">
    <property type="component" value="Unassembled WGS sequence"/>
</dbReference>
<name>A0A4Z2GJ06_9TELE</name>
<dbReference type="OrthoDB" id="2020542at2759"/>
<dbReference type="EMBL" id="SRLO01000516">
    <property type="protein sequence ID" value="TNN53436.1"/>
    <property type="molecule type" value="Genomic_DNA"/>
</dbReference>
<evidence type="ECO:0000313" key="2">
    <source>
        <dbReference type="Proteomes" id="UP000314294"/>
    </source>
</evidence>